<feature type="domain" description="Type 2A encapsulin shell protein SrpI-like" evidence="2">
    <location>
        <begin position="68"/>
        <end position="310"/>
    </location>
</feature>
<dbReference type="RefSeq" id="WP_112256699.1">
    <property type="nucleotide sequence ID" value="NZ_QMIG01000001.1"/>
</dbReference>
<dbReference type="Proteomes" id="UP000250462">
    <property type="component" value="Unassembled WGS sequence"/>
</dbReference>
<protein>
    <recommendedName>
        <fullName evidence="2">Type 2A encapsulin shell protein SrpI-like domain-containing protein</fullName>
    </recommendedName>
</protein>
<reference evidence="3 4" key="1">
    <citation type="submission" date="2018-06" db="EMBL/GenBank/DDBJ databases">
        <title>Phytoactinopolyspora halophila sp. nov., a novel halophilic actinomycete isolated from a saline soil in China.</title>
        <authorList>
            <person name="Tang S.-K."/>
        </authorList>
    </citation>
    <scope>NUCLEOTIDE SEQUENCE [LARGE SCALE GENOMIC DNA]</scope>
    <source>
        <strain evidence="3 4">YIM 96934</strain>
    </source>
</reference>
<evidence type="ECO:0000313" key="3">
    <source>
        <dbReference type="EMBL" id="RAW18984.1"/>
    </source>
</evidence>
<evidence type="ECO:0000256" key="1">
    <source>
        <dbReference type="SAM" id="MobiDB-lite"/>
    </source>
</evidence>
<sequence length="311" mass="34181">MLSTDAVTGDGHAPSGLSPDAARTLATTTKSAPYMPSITSRWLLRRLPWVEATGGTYRRNQTVTAPDGREIDIDIVAGQLDGAPTPAAFVDYDPDPPEHDLHAAQTILRVPSRIADLYNGPYNQIEQQILLIIQALRERQEYEMVNNGDIGLLHVATPEHRLAAHDGTTLLDDLDELLGRRRNPHMLLAHPKAIVALGQECTRRGLTVEFVDVDGDRVPAWRGVPVFPCSKIPITERRSTSVIVLRTGEEDQGVIGLHQTGLPDEWEPSLNVRFMGIDHHGVIHYLISAYYSLDVLVPDALGVLDNIPLGT</sequence>
<organism evidence="3 4">
    <name type="scientific">Phytoactinopolyspora halophila</name>
    <dbReference type="NCBI Taxonomy" id="1981511"/>
    <lineage>
        <taxon>Bacteria</taxon>
        <taxon>Bacillati</taxon>
        <taxon>Actinomycetota</taxon>
        <taxon>Actinomycetes</taxon>
        <taxon>Jiangellales</taxon>
        <taxon>Jiangellaceae</taxon>
        <taxon>Phytoactinopolyspora</taxon>
    </lineage>
</organism>
<evidence type="ECO:0000259" key="2">
    <source>
        <dbReference type="Pfam" id="PF19307"/>
    </source>
</evidence>
<accession>A0A329R2W2</accession>
<dbReference type="Pfam" id="PF19307">
    <property type="entry name" value="SrpI-like"/>
    <property type="match status" value="1"/>
</dbReference>
<comment type="caution">
    <text evidence="3">The sequence shown here is derived from an EMBL/GenBank/DDBJ whole genome shotgun (WGS) entry which is preliminary data.</text>
</comment>
<feature type="region of interest" description="Disordered" evidence="1">
    <location>
        <begin position="1"/>
        <end position="20"/>
    </location>
</feature>
<name>A0A329R2W2_9ACTN</name>
<dbReference type="EMBL" id="QMIG01000001">
    <property type="protein sequence ID" value="RAW18984.1"/>
    <property type="molecule type" value="Genomic_DNA"/>
</dbReference>
<dbReference type="OrthoDB" id="181419at2"/>
<proteinExistence type="predicted"/>
<dbReference type="InterPro" id="IPR045641">
    <property type="entry name" value="SrpI-like"/>
</dbReference>
<dbReference type="AlphaFoldDB" id="A0A329R2W2"/>
<evidence type="ECO:0000313" key="4">
    <source>
        <dbReference type="Proteomes" id="UP000250462"/>
    </source>
</evidence>
<gene>
    <name evidence="3" type="ORF">DPM12_02070</name>
</gene>
<keyword evidence="4" id="KW-1185">Reference proteome</keyword>